<dbReference type="EMBL" id="JAWDES010000005">
    <property type="protein sequence ID" value="MDU0261219.1"/>
    <property type="molecule type" value="Genomic_DNA"/>
</dbReference>
<gene>
    <name evidence="1" type="ORF">F2A26_01710</name>
    <name evidence="2" type="ORF">RVH17_14080</name>
</gene>
<dbReference type="Proteomes" id="UP001181347">
    <property type="component" value="Unassembled WGS sequence"/>
</dbReference>
<keyword evidence="3" id="KW-1185">Reference proteome</keyword>
<protein>
    <submittedName>
        <fullName evidence="2">Uncharacterized protein</fullName>
    </submittedName>
</protein>
<evidence type="ECO:0000313" key="3">
    <source>
        <dbReference type="Proteomes" id="UP000324870"/>
    </source>
</evidence>
<reference evidence="2" key="2">
    <citation type="submission" date="2023-10" db="EMBL/GenBank/DDBJ databases">
        <title>Genome Sequence of the Bacteria from From Gut Wall in Crohn's Disease.</title>
        <authorList>
            <person name="Rodriguez-Palacios A."/>
        </authorList>
    </citation>
    <scope>NUCLEOTIDE SEQUENCE</scope>
    <source>
        <strain evidence="2">CavFT-hAR58</strain>
    </source>
</reference>
<proteinExistence type="predicted"/>
<accession>A0AAE4LP66</accession>
<dbReference type="AlphaFoldDB" id="A0AAE4LP66"/>
<dbReference type="EMBL" id="VVND01000002">
    <property type="protein sequence ID" value="KAA3160478.1"/>
    <property type="molecule type" value="Genomic_DNA"/>
</dbReference>
<evidence type="ECO:0000313" key="2">
    <source>
        <dbReference type="EMBL" id="MDU0261219.1"/>
    </source>
</evidence>
<evidence type="ECO:0000313" key="4">
    <source>
        <dbReference type="Proteomes" id="UP001181347"/>
    </source>
</evidence>
<organism evidence="2 4">
    <name type="scientific">Alistipes finegoldii</name>
    <dbReference type="NCBI Taxonomy" id="214856"/>
    <lineage>
        <taxon>Bacteria</taxon>
        <taxon>Pseudomonadati</taxon>
        <taxon>Bacteroidota</taxon>
        <taxon>Bacteroidia</taxon>
        <taxon>Bacteroidales</taxon>
        <taxon>Rikenellaceae</taxon>
        <taxon>Alistipes</taxon>
    </lineage>
</organism>
<comment type="caution">
    <text evidence="2">The sequence shown here is derived from an EMBL/GenBank/DDBJ whole genome shotgun (WGS) entry which is preliminary data.</text>
</comment>
<name>A0AAE4LP66_9BACT</name>
<sequence length="120" mass="13402">MEPCAQKTTKKHNPELVDTVFRLMFEILWVAPYDRRRSNAALSEFERRGRETAVLLAATDLRSASPGELQTLLQAVGRLVQTIGRLESEALFSRWQCAEALAQVRRIAAIVQEHAAVAVG</sequence>
<reference evidence="1 3" key="1">
    <citation type="journal article" date="2019" name="Nat. Med.">
        <title>A library of human gut bacterial isolates paired with longitudinal multiomics data enables mechanistic microbiome research.</title>
        <authorList>
            <person name="Poyet M."/>
            <person name="Groussin M."/>
            <person name="Gibbons S.M."/>
            <person name="Avila-Pacheco J."/>
            <person name="Jiang X."/>
            <person name="Kearney S.M."/>
            <person name="Perrotta A.R."/>
            <person name="Berdy B."/>
            <person name="Zhao S."/>
            <person name="Lieberman T.D."/>
            <person name="Swanson P.K."/>
            <person name="Smith M."/>
            <person name="Roesemann S."/>
            <person name="Alexander J.E."/>
            <person name="Rich S.A."/>
            <person name="Livny J."/>
            <person name="Vlamakis H."/>
            <person name="Clish C."/>
            <person name="Bullock K."/>
            <person name="Deik A."/>
            <person name="Scott J."/>
            <person name="Pierce K.A."/>
            <person name="Xavier R.J."/>
            <person name="Alm E.J."/>
        </authorList>
    </citation>
    <scope>NUCLEOTIDE SEQUENCE [LARGE SCALE GENOMIC DNA]</scope>
    <source>
        <strain evidence="1 3">BIOML-A1</strain>
    </source>
</reference>
<dbReference type="Proteomes" id="UP000324870">
    <property type="component" value="Unassembled WGS sequence"/>
</dbReference>
<dbReference type="RefSeq" id="WP_014775106.1">
    <property type="nucleotide sequence ID" value="NZ_BAAFKU010000006.1"/>
</dbReference>
<evidence type="ECO:0000313" key="1">
    <source>
        <dbReference type="EMBL" id="KAA3160478.1"/>
    </source>
</evidence>